<dbReference type="Pfam" id="PF00881">
    <property type="entry name" value="Nitroreductase"/>
    <property type="match status" value="1"/>
</dbReference>
<sequence length="358" mass="40306">MNVRTNNLVQFDWNGPANGGIRGTVFVDGTANTYELDDVDVVAVLEYALTARSKDDLRTFARDSLECDTTAADDLLDTLIETGFLLPADHENFVAYRTWMEKGWQRALFYHLRTRTVDVERPTPPDDREGTTRSGEPLEPPSATARDGPRIDLPDPDELPDESFRAVALRRRTHRNFSGTEMDLSTLSTVLHHSFGPVRAAFDHLEETPLAETEPGALRRAGLRVYPVVQRCRDVPPGVYEYDIREHALFRIRKFDTVEAADDAVTDAAHRQNHHTDAAVSLFFGSVFDHDRRWCPKSRGLRNSYVHVSEHAHRLILVATALRLRNFVTPALKDTRIDALVGVDGDDEAITYMVAIGE</sequence>
<dbReference type="PANTHER" id="PTHR43745:SF2">
    <property type="entry name" value="NITROREDUCTASE MJ1384-RELATED"/>
    <property type="match status" value="1"/>
</dbReference>
<dbReference type="STRING" id="222984.GCA_000731985_03511"/>
<evidence type="ECO:0000313" key="3">
    <source>
        <dbReference type="EMBL" id="RZH66490.1"/>
    </source>
</evidence>
<organism evidence="3 4">
    <name type="scientific">Natrinema altunense</name>
    <dbReference type="NCBI Taxonomy" id="222984"/>
    <lineage>
        <taxon>Archaea</taxon>
        <taxon>Methanobacteriati</taxon>
        <taxon>Methanobacteriota</taxon>
        <taxon>Stenosarchaea group</taxon>
        <taxon>Halobacteria</taxon>
        <taxon>Halobacteriales</taxon>
        <taxon>Natrialbaceae</taxon>
        <taxon>Natrinema</taxon>
    </lineage>
</organism>
<dbReference type="AlphaFoldDB" id="A0A482XVW9"/>
<protein>
    <submittedName>
        <fullName evidence="3">SagB/ThcOx family dehydrogenase</fullName>
    </submittedName>
</protein>
<dbReference type="EMBL" id="SHMR01000009">
    <property type="protein sequence ID" value="RZH66490.1"/>
    <property type="molecule type" value="Genomic_DNA"/>
</dbReference>
<accession>A0A482XVW9</accession>
<evidence type="ECO:0000256" key="1">
    <source>
        <dbReference type="SAM" id="MobiDB-lite"/>
    </source>
</evidence>
<dbReference type="GO" id="GO:0016491">
    <property type="term" value="F:oxidoreductase activity"/>
    <property type="evidence" value="ECO:0007669"/>
    <property type="project" value="InterPro"/>
</dbReference>
<dbReference type="InterPro" id="IPR052544">
    <property type="entry name" value="Bacteriocin_Proc_Enz"/>
</dbReference>
<feature type="region of interest" description="Disordered" evidence="1">
    <location>
        <begin position="119"/>
        <end position="160"/>
    </location>
</feature>
<proteinExistence type="predicted"/>
<dbReference type="Gene3D" id="3.40.109.10">
    <property type="entry name" value="NADH Oxidase"/>
    <property type="match status" value="1"/>
</dbReference>
<feature type="domain" description="Nitroreductase" evidence="2">
    <location>
        <begin position="170"/>
        <end position="357"/>
    </location>
</feature>
<evidence type="ECO:0000259" key="2">
    <source>
        <dbReference type="Pfam" id="PF00881"/>
    </source>
</evidence>
<dbReference type="InterPro" id="IPR000415">
    <property type="entry name" value="Nitroreductase-like"/>
</dbReference>
<comment type="caution">
    <text evidence="3">The sequence shown here is derived from an EMBL/GenBank/DDBJ whole genome shotgun (WGS) entry which is preliminary data.</text>
</comment>
<evidence type="ECO:0000313" key="4">
    <source>
        <dbReference type="Proteomes" id="UP000292704"/>
    </source>
</evidence>
<feature type="compositionally biased region" description="Basic and acidic residues" evidence="1">
    <location>
        <begin position="119"/>
        <end position="131"/>
    </location>
</feature>
<dbReference type="OrthoDB" id="176100at2157"/>
<gene>
    <name evidence="3" type="ORF">ELS17_17630</name>
</gene>
<reference evidence="3 4" key="1">
    <citation type="submission" date="2019-02" db="EMBL/GenBank/DDBJ databases">
        <title>Genome analysis provides insights into bioremediation potentialities and Haloocin production by Natrinema altunense strain 4.1R isolated from Chott Douz in Tunisian desert.</title>
        <authorList>
            <person name="Najjari A."/>
            <person name="Youssef N."/>
            <person name="Ben Dhia O."/>
            <person name="Ferjani R."/>
            <person name="El Hidri D."/>
            <person name="Ouzari H.I."/>
            <person name="Cherif A."/>
        </authorList>
    </citation>
    <scope>NUCLEOTIDE SEQUENCE [LARGE SCALE GENOMIC DNA]</scope>
    <source>
        <strain evidence="3 4">4.1R</strain>
    </source>
</reference>
<dbReference type="InterPro" id="IPR029479">
    <property type="entry name" value="Nitroreductase"/>
</dbReference>
<dbReference type="Proteomes" id="UP000292704">
    <property type="component" value="Unassembled WGS sequence"/>
</dbReference>
<dbReference type="RefSeq" id="WP_130171724.1">
    <property type="nucleotide sequence ID" value="NZ_SHMR01000009.1"/>
</dbReference>
<dbReference type="SUPFAM" id="SSF55469">
    <property type="entry name" value="FMN-dependent nitroreductase-like"/>
    <property type="match status" value="1"/>
</dbReference>
<dbReference type="PANTHER" id="PTHR43745">
    <property type="entry name" value="NITROREDUCTASE MJ1384-RELATED"/>
    <property type="match status" value="1"/>
</dbReference>
<name>A0A482XVW9_9EURY</name>